<dbReference type="GeneID" id="16996328"/>
<dbReference type="RefSeq" id="XP_005538253.1">
    <property type="nucleotide sequence ID" value="XM_005538196.1"/>
</dbReference>
<dbReference type="KEGG" id="cme:CYME_CMQ362C"/>
<dbReference type="HOGENOM" id="CLU_1789628_0_0_1"/>
<reference evidence="2 3" key="2">
    <citation type="journal article" date="2007" name="BMC Biol.">
        <title>A 100%-complete sequence reveals unusually simple genomic features in the hot-spring red alga Cyanidioschyzon merolae.</title>
        <authorList>
            <person name="Nozaki H."/>
            <person name="Takano H."/>
            <person name="Misumi O."/>
            <person name="Terasawa K."/>
            <person name="Matsuzaki M."/>
            <person name="Maruyama S."/>
            <person name="Nishida K."/>
            <person name="Yagisawa F."/>
            <person name="Yoshida Y."/>
            <person name="Fujiwara T."/>
            <person name="Takio S."/>
            <person name="Tamura K."/>
            <person name="Chung S.J."/>
            <person name="Nakamura S."/>
            <person name="Kuroiwa H."/>
            <person name="Tanaka K."/>
            <person name="Sato N."/>
            <person name="Kuroiwa T."/>
        </authorList>
    </citation>
    <scope>NUCLEOTIDE SEQUENCE [LARGE SCALE GENOMIC DNA]</scope>
    <source>
        <strain evidence="2 3">10D</strain>
    </source>
</reference>
<sequence>MASIHSLRNVILLVAWLLLHLGSICTAAQPEPSIGSVAAVPSPARQDWSALPRASVSPLGAFSVRFGPGAQTVLPVTGTSSATSTAQSGMASMMSGLQSQAAVMHSMGAQIMPNETGLEQNHINQNQFATINAELEGALNNMQDA</sequence>
<feature type="chain" id="PRO_5004018950" evidence="1">
    <location>
        <begin position="28"/>
        <end position="145"/>
    </location>
</feature>
<dbReference type="AlphaFoldDB" id="M1VGE5"/>
<protein>
    <submittedName>
        <fullName evidence="2">Uncharacterized protein</fullName>
    </submittedName>
</protein>
<keyword evidence="3" id="KW-1185">Reference proteome</keyword>
<name>M1VGE5_CYAM1</name>
<dbReference type="Proteomes" id="UP000007014">
    <property type="component" value="Chromosome 17"/>
</dbReference>
<reference evidence="2 3" key="1">
    <citation type="journal article" date="2004" name="Nature">
        <title>Genome sequence of the ultrasmall unicellular red alga Cyanidioschyzon merolae 10D.</title>
        <authorList>
            <person name="Matsuzaki M."/>
            <person name="Misumi O."/>
            <person name="Shin-i T."/>
            <person name="Maruyama S."/>
            <person name="Takahara M."/>
            <person name="Miyagishima S."/>
            <person name="Mori T."/>
            <person name="Nishida K."/>
            <person name="Yagisawa F."/>
            <person name="Nishida K."/>
            <person name="Yoshida Y."/>
            <person name="Nishimura Y."/>
            <person name="Nakao S."/>
            <person name="Kobayashi T."/>
            <person name="Momoyama Y."/>
            <person name="Higashiyama T."/>
            <person name="Minoda A."/>
            <person name="Sano M."/>
            <person name="Nomoto H."/>
            <person name="Oishi K."/>
            <person name="Hayashi H."/>
            <person name="Ohta F."/>
            <person name="Nishizaka S."/>
            <person name="Haga S."/>
            <person name="Miura S."/>
            <person name="Morishita T."/>
            <person name="Kabeya Y."/>
            <person name="Terasawa K."/>
            <person name="Suzuki Y."/>
            <person name="Ishii Y."/>
            <person name="Asakawa S."/>
            <person name="Takano H."/>
            <person name="Ohta N."/>
            <person name="Kuroiwa H."/>
            <person name="Tanaka K."/>
            <person name="Shimizu N."/>
            <person name="Sugano S."/>
            <person name="Sato N."/>
            <person name="Nozaki H."/>
            <person name="Ogasawara N."/>
            <person name="Kohara Y."/>
            <person name="Kuroiwa T."/>
        </authorList>
    </citation>
    <scope>NUCLEOTIDE SEQUENCE [LARGE SCALE GENOMIC DNA]</scope>
    <source>
        <strain evidence="2 3">10D</strain>
    </source>
</reference>
<feature type="signal peptide" evidence="1">
    <location>
        <begin position="1"/>
        <end position="27"/>
    </location>
</feature>
<gene>
    <name evidence="2" type="ORF">CYME_CMQ362C</name>
</gene>
<accession>M1VGE5</accession>
<dbReference type="Gramene" id="CMQ362CT">
    <property type="protein sequence ID" value="CMQ362CT"/>
    <property type="gene ID" value="CMQ362C"/>
</dbReference>
<dbReference type="EMBL" id="AP006499">
    <property type="protein sequence ID" value="BAM82217.1"/>
    <property type="molecule type" value="Genomic_DNA"/>
</dbReference>
<proteinExistence type="predicted"/>
<evidence type="ECO:0000256" key="1">
    <source>
        <dbReference type="SAM" id="SignalP"/>
    </source>
</evidence>
<evidence type="ECO:0000313" key="2">
    <source>
        <dbReference type="EMBL" id="BAM82217.1"/>
    </source>
</evidence>
<keyword evidence="1" id="KW-0732">Signal</keyword>
<organism evidence="2 3">
    <name type="scientific">Cyanidioschyzon merolae (strain NIES-3377 / 10D)</name>
    <name type="common">Unicellular red alga</name>
    <dbReference type="NCBI Taxonomy" id="280699"/>
    <lineage>
        <taxon>Eukaryota</taxon>
        <taxon>Rhodophyta</taxon>
        <taxon>Bangiophyceae</taxon>
        <taxon>Cyanidiales</taxon>
        <taxon>Cyanidiaceae</taxon>
        <taxon>Cyanidioschyzon</taxon>
    </lineage>
</organism>
<evidence type="ECO:0000313" key="3">
    <source>
        <dbReference type="Proteomes" id="UP000007014"/>
    </source>
</evidence>